<accession>A0ABV9KYD7</accession>
<reference evidence="2" key="1">
    <citation type="journal article" date="2019" name="Int. J. Syst. Evol. Microbiol.">
        <title>The Global Catalogue of Microorganisms (GCM) 10K type strain sequencing project: providing services to taxonomists for standard genome sequencing and annotation.</title>
        <authorList>
            <consortium name="The Broad Institute Genomics Platform"/>
            <consortium name="The Broad Institute Genome Sequencing Center for Infectious Disease"/>
            <person name="Wu L."/>
            <person name="Ma J."/>
        </authorList>
    </citation>
    <scope>NUCLEOTIDE SEQUENCE [LARGE SCALE GENOMIC DNA]</scope>
    <source>
        <strain evidence="2">CCUG 66188</strain>
    </source>
</reference>
<keyword evidence="2" id="KW-1185">Reference proteome</keyword>
<dbReference type="EMBL" id="JBHSGN010000094">
    <property type="protein sequence ID" value="MFC4675264.1"/>
    <property type="molecule type" value="Genomic_DNA"/>
</dbReference>
<gene>
    <name evidence="1" type="ORF">ACFO6W_16320</name>
</gene>
<sequence length="199" mass="22996">MVKIRQKVFINQSAGVNMINKENVKITSRVEPNEIPVNNKAIVGESKTGFIKELPVLRQRQEPSILPFKSEQLQIIVEEDDEYHEPDIVDFEVEKPSDFYKDDLDDFDEDYGNDFEDSTISTGVSFEELSRTIEVLKKDEQTDIEKENTVNVLNQIEGTELFNFITINNSVYNHAKILMNPINNNLTSSETFDIRKFIN</sequence>
<evidence type="ECO:0000313" key="1">
    <source>
        <dbReference type="EMBL" id="MFC4675264.1"/>
    </source>
</evidence>
<proteinExistence type="predicted"/>
<dbReference type="RefSeq" id="WP_379998347.1">
    <property type="nucleotide sequence ID" value="NZ_JBHSGN010000094.1"/>
</dbReference>
<comment type="caution">
    <text evidence="1">The sequence shown here is derived from an EMBL/GenBank/DDBJ whole genome shotgun (WGS) entry which is preliminary data.</text>
</comment>
<dbReference type="Proteomes" id="UP001596023">
    <property type="component" value="Unassembled WGS sequence"/>
</dbReference>
<name>A0ABV9KYD7_9BACT</name>
<evidence type="ECO:0000313" key="2">
    <source>
        <dbReference type="Proteomes" id="UP001596023"/>
    </source>
</evidence>
<organism evidence="1 2">
    <name type="scientific">Dysgonomonas termitidis</name>
    <dbReference type="NCBI Taxonomy" id="1516126"/>
    <lineage>
        <taxon>Bacteria</taxon>
        <taxon>Pseudomonadati</taxon>
        <taxon>Bacteroidota</taxon>
        <taxon>Bacteroidia</taxon>
        <taxon>Bacteroidales</taxon>
        <taxon>Dysgonomonadaceae</taxon>
        <taxon>Dysgonomonas</taxon>
    </lineage>
</organism>
<protein>
    <submittedName>
        <fullName evidence="1">Uncharacterized protein</fullName>
    </submittedName>
</protein>